<evidence type="ECO:0000313" key="1">
    <source>
        <dbReference type="EMBL" id="MDN2483284.1"/>
    </source>
</evidence>
<dbReference type="InterPro" id="IPR029062">
    <property type="entry name" value="Class_I_gatase-like"/>
</dbReference>
<dbReference type="EMBL" id="JAUEOZ010000002">
    <property type="protein sequence ID" value="MDN2483284.1"/>
    <property type="molecule type" value="Genomic_DNA"/>
</dbReference>
<evidence type="ECO:0000313" key="2">
    <source>
        <dbReference type="Proteomes" id="UP001169719"/>
    </source>
</evidence>
<dbReference type="RefSeq" id="WP_289963340.1">
    <property type="nucleotide sequence ID" value="NZ_JAUEOZ010000002.1"/>
</dbReference>
<reference evidence="1" key="1">
    <citation type="submission" date="2024-05" db="EMBL/GenBank/DDBJ databases">
        <title>Genome Sequences of Four Agar- Degrading Marine Bacteria.</title>
        <authorList>
            <person name="Phillips E.K."/>
            <person name="Shaffer J.C."/>
            <person name="Henson M.W."/>
            <person name="Temperton B."/>
            <person name="Thrash C.J."/>
            <person name="Martin M.O."/>
        </authorList>
    </citation>
    <scope>NUCLEOTIDE SEQUENCE</scope>
    <source>
        <strain evidence="1">EKP203</strain>
    </source>
</reference>
<organism evidence="1 2">
    <name type="scientific">Vibrio agarivorans</name>
    <dbReference type="NCBI Taxonomy" id="153622"/>
    <lineage>
        <taxon>Bacteria</taxon>
        <taxon>Pseudomonadati</taxon>
        <taxon>Pseudomonadota</taxon>
        <taxon>Gammaproteobacteria</taxon>
        <taxon>Vibrionales</taxon>
        <taxon>Vibrionaceae</taxon>
        <taxon>Vibrio</taxon>
    </lineage>
</organism>
<keyword evidence="1" id="KW-0456">Lyase</keyword>
<accession>A0ABT7Y5F6</accession>
<proteinExistence type="predicted"/>
<gene>
    <name evidence="1" type="primary">elbB</name>
    <name evidence="1" type="ORF">QWJ08_18230</name>
</gene>
<dbReference type="Proteomes" id="UP001169719">
    <property type="component" value="Unassembled WGS sequence"/>
</dbReference>
<dbReference type="PANTHER" id="PTHR10224">
    <property type="entry name" value="ES1 PROTEIN HOMOLOG, MITOCHONDRIAL"/>
    <property type="match status" value="1"/>
</dbReference>
<dbReference type="NCBIfam" id="NF008747">
    <property type="entry name" value="PRK11780.1"/>
    <property type="match status" value="1"/>
</dbReference>
<dbReference type="EC" id="4.2.1.-" evidence="1"/>
<dbReference type="PANTHER" id="PTHR10224:SF12">
    <property type="entry name" value="GLYOXALASE ELBB"/>
    <property type="match status" value="1"/>
</dbReference>
<dbReference type="GO" id="GO:0016829">
    <property type="term" value="F:lyase activity"/>
    <property type="evidence" value="ECO:0007669"/>
    <property type="project" value="UniProtKB-KW"/>
</dbReference>
<keyword evidence="2" id="KW-1185">Reference proteome</keyword>
<protein>
    <submittedName>
        <fullName evidence="1">Isoprenoid biosynthesis glyoxalase ElbB</fullName>
        <ecNumber evidence="1">4.2.1.-</ecNumber>
    </submittedName>
</protein>
<comment type="caution">
    <text evidence="1">The sequence shown here is derived from an EMBL/GenBank/DDBJ whole genome shotgun (WGS) entry which is preliminary data.</text>
</comment>
<dbReference type="SUPFAM" id="SSF52317">
    <property type="entry name" value="Class I glutamine amidotransferase-like"/>
    <property type="match status" value="1"/>
</dbReference>
<dbReference type="Gene3D" id="3.40.50.880">
    <property type="match status" value="1"/>
</dbReference>
<name>A0ABT7Y5F6_9VIBR</name>
<sequence length="215" mass="23360">MKKVAVILSGSGVFDGTEVNEAVLTFLALEQNQIHYETFAPNAPQAHVINHLTGDVMEESRNVLIESNRITRSTTKDIAVLEHSDFDALLFIGGFGAAKNLSDFAFSEKNYTIDRAVLSLIKAFHENSKFVVGLCITPLLLAAAIPELKLTLGNDADIASMLNSKGHQHIECPTQECVLDEANKVITTPAYMTGTSVLDVHHGVQATIKLLSEKL</sequence>